<reference evidence="2 3" key="1">
    <citation type="journal article" date="2018" name="Mol. Genet. Genomics">
        <title>The red deer Cervus elaphus genome CerEla1.0: sequencing, annotating, genes, and chromosomes.</title>
        <authorList>
            <person name="Bana N.A."/>
            <person name="Nyiri A."/>
            <person name="Nagy J."/>
            <person name="Frank K."/>
            <person name="Nagy T."/>
            <person name="Steger V."/>
            <person name="Schiller M."/>
            <person name="Lakatos P."/>
            <person name="Sugar L."/>
            <person name="Horn P."/>
            <person name="Barta E."/>
            <person name="Orosz L."/>
        </authorList>
    </citation>
    <scope>NUCLEOTIDE SEQUENCE [LARGE SCALE GENOMIC DNA]</scope>
    <source>
        <strain evidence="2">Hungarian</strain>
    </source>
</reference>
<name>A0A212CRY2_CEREH</name>
<feature type="compositionally biased region" description="Polar residues" evidence="1">
    <location>
        <begin position="340"/>
        <end position="351"/>
    </location>
</feature>
<proteinExistence type="predicted"/>
<feature type="region of interest" description="Disordered" evidence="1">
    <location>
        <begin position="302"/>
        <end position="504"/>
    </location>
</feature>
<dbReference type="Proteomes" id="UP000242450">
    <property type="component" value="Chromosome 13"/>
</dbReference>
<feature type="region of interest" description="Disordered" evidence="1">
    <location>
        <begin position="1"/>
        <end position="21"/>
    </location>
</feature>
<dbReference type="EMBL" id="MKHE01000013">
    <property type="protein sequence ID" value="OWK08771.1"/>
    <property type="molecule type" value="Genomic_DNA"/>
</dbReference>
<accession>A0A212CRY2</accession>
<dbReference type="OrthoDB" id="28045at2759"/>
<feature type="compositionally biased region" description="Basic and acidic residues" evidence="1">
    <location>
        <begin position="1"/>
        <end position="10"/>
    </location>
</feature>
<evidence type="ECO:0000313" key="3">
    <source>
        <dbReference type="Proteomes" id="UP000242450"/>
    </source>
</evidence>
<feature type="compositionally biased region" description="Basic and acidic residues" evidence="1">
    <location>
        <begin position="308"/>
        <end position="317"/>
    </location>
</feature>
<feature type="region of interest" description="Disordered" evidence="1">
    <location>
        <begin position="547"/>
        <end position="626"/>
    </location>
</feature>
<evidence type="ECO:0000313" key="2">
    <source>
        <dbReference type="EMBL" id="OWK08771.1"/>
    </source>
</evidence>
<dbReference type="AlphaFoldDB" id="A0A212CRY2"/>
<keyword evidence="3" id="KW-1185">Reference proteome</keyword>
<feature type="compositionally biased region" description="Basic and acidic residues" evidence="1">
    <location>
        <begin position="382"/>
        <end position="398"/>
    </location>
</feature>
<feature type="compositionally biased region" description="Polar residues" evidence="1">
    <location>
        <begin position="38"/>
        <end position="53"/>
    </location>
</feature>
<organism evidence="2 3">
    <name type="scientific">Cervus elaphus hippelaphus</name>
    <name type="common">European red deer</name>
    <dbReference type="NCBI Taxonomy" id="46360"/>
    <lineage>
        <taxon>Eukaryota</taxon>
        <taxon>Metazoa</taxon>
        <taxon>Chordata</taxon>
        <taxon>Craniata</taxon>
        <taxon>Vertebrata</taxon>
        <taxon>Euteleostomi</taxon>
        <taxon>Mammalia</taxon>
        <taxon>Eutheria</taxon>
        <taxon>Laurasiatheria</taxon>
        <taxon>Artiodactyla</taxon>
        <taxon>Ruminantia</taxon>
        <taxon>Pecora</taxon>
        <taxon>Cervidae</taxon>
        <taxon>Cervinae</taxon>
        <taxon>Cervus</taxon>
    </lineage>
</organism>
<comment type="caution">
    <text evidence="2">The sequence shown here is derived from an EMBL/GenBank/DDBJ whole genome shotgun (WGS) entry which is preliminary data.</text>
</comment>
<feature type="non-terminal residue" evidence="2">
    <location>
        <position position="803"/>
    </location>
</feature>
<feature type="region of interest" description="Disordered" evidence="1">
    <location>
        <begin position="100"/>
        <end position="169"/>
    </location>
</feature>
<feature type="compositionally biased region" description="Polar residues" evidence="1">
    <location>
        <begin position="371"/>
        <end position="380"/>
    </location>
</feature>
<gene>
    <name evidence="2" type="ORF">Celaphus_00015173</name>
</gene>
<feature type="region of interest" description="Disordered" evidence="1">
    <location>
        <begin position="38"/>
        <end position="66"/>
    </location>
</feature>
<protein>
    <submittedName>
        <fullName evidence="2">Uncharacterized protein</fullName>
    </submittedName>
</protein>
<sequence>MLTSESEPHQEPPLPGDSCTGHIFKLMNIQQQLMKTNLKQMDSLTPSAVTAQDPSGAPHDQDADGHFLPCASEPTASLQLASPGAAESCQRCRGSTVGQTEGSCDLPGVATEEDTDPSCRTRSTGVARTGCEVGPAPATDPGAASAPDSCVQSLPDSRGEGPEGLPSCGVRDDETTFLAGATDLASPGSVLQGGVAQVCSGGKLVVASPAGASAPEAAGEGEHGLMHPDAAIRGNMLEVEESMKKRFEDSSISTAGASDGKAADEPVDGASLPDSVLAASPLDANKPAESILAISNGKAVIDQTAETETSKSCEESAHTPGAQNLQLVPAAAGDEVSEGLQPNTPLASAESTTPGRLGTRPPPTARCPSGPQASSTQITPDTPERVEASLQVSDKESQGEALKVETSSADPAEVVPHPQAAPPKAEKEGASGPAVTPGGTLSLAGSPGSESVTKDDALSLVPSQSEKGRAALQPHTDGGDGPDGDARHVEVENPSPGKSAGCEVSGDAVLDGARVHGLQEALGAGTKDISHNAPDTLSCQEENMILGLPGASPATGVTNPQGTAPPELVAPPGGEKKLEGADCGSIGPQEAQGNSKTHHDPLQPVGGERPPEMGPSGEARGAPALPCTVSTKALHRPEGADSIEEAASRIVDSVIEQVKASGALMTGGALGHRSPPRPPEAGPGTEPTARASAGETSALQPAETPPVGSGGGEASGSLEQCFAGSEEPEMVLPVQGPAPETEMPDTKAEDEVNFLSNTRESSVSEEAALGNRTSTPEVKQGPKTQAILPLQEPRIFWNKLFSL</sequence>
<feature type="region of interest" description="Disordered" evidence="1">
    <location>
        <begin position="243"/>
        <end position="275"/>
    </location>
</feature>
<evidence type="ECO:0000256" key="1">
    <source>
        <dbReference type="SAM" id="MobiDB-lite"/>
    </source>
</evidence>
<feature type="region of interest" description="Disordered" evidence="1">
    <location>
        <begin position="665"/>
        <end position="782"/>
    </location>
</feature>